<reference evidence="1 2" key="2">
    <citation type="journal article" date="2021" name="Genomics">
        <title>High-quality reference genome for Clonorchis sinensis.</title>
        <authorList>
            <person name="Young N.D."/>
            <person name="Stroehlein A.J."/>
            <person name="Kinkar L."/>
            <person name="Wang T."/>
            <person name="Sohn W.M."/>
            <person name="Chang B.C.H."/>
            <person name="Kaur P."/>
            <person name="Weisz D."/>
            <person name="Dudchenko O."/>
            <person name="Aiden E.L."/>
            <person name="Korhonen P.K."/>
            <person name="Gasser R.B."/>
        </authorList>
    </citation>
    <scope>NUCLEOTIDE SEQUENCE [LARGE SCALE GENOMIC DNA]</scope>
    <source>
        <strain evidence="1">Cs-k2</strain>
    </source>
</reference>
<gene>
    <name evidence="1" type="ORF">CSKR_108963</name>
</gene>
<dbReference type="InParanoid" id="A0A419PQH5"/>
<evidence type="ECO:0000313" key="2">
    <source>
        <dbReference type="Proteomes" id="UP000286415"/>
    </source>
</evidence>
<sequence length="166" mass="19013">MSSHCHRLPFTCDTKSDHHQRQLLTEQKPSGNLGTNSHRIPFQSEKIAYDQFRLSWGSSARRSPRVSVSLMFHLNPVICYLSPSIHVRCLHHMDSSRHPLTKKGLPEIISRLSSVPHPTLKSKRAQLKCQYDSFTVDGFLLTRCPHFIQKARSFKCATVALVTIFF</sequence>
<accession>A0A419PQH5</accession>
<organism evidence="1 2">
    <name type="scientific">Clonorchis sinensis</name>
    <name type="common">Chinese liver fluke</name>
    <dbReference type="NCBI Taxonomy" id="79923"/>
    <lineage>
        <taxon>Eukaryota</taxon>
        <taxon>Metazoa</taxon>
        <taxon>Spiralia</taxon>
        <taxon>Lophotrochozoa</taxon>
        <taxon>Platyhelminthes</taxon>
        <taxon>Trematoda</taxon>
        <taxon>Digenea</taxon>
        <taxon>Opisthorchiida</taxon>
        <taxon>Opisthorchiata</taxon>
        <taxon>Opisthorchiidae</taxon>
        <taxon>Clonorchis</taxon>
    </lineage>
</organism>
<reference evidence="1 2" key="1">
    <citation type="journal article" date="2018" name="Biotechnol. Adv.">
        <title>Improved genomic resources and new bioinformatic workflow for the carcinogenic parasite Clonorchis sinensis: Biotechnological implications.</title>
        <authorList>
            <person name="Wang D."/>
            <person name="Korhonen P.K."/>
            <person name="Gasser R.B."/>
            <person name="Young N.D."/>
        </authorList>
    </citation>
    <scope>NUCLEOTIDE SEQUENCE [LARGE SCALE GENOMIC DNA]</scope>
    <source>
        <strain evidence="1">Cs-k2</strain>
    </source>
</reference>
<name>A0A419PQH5_CLOSI</name>
<evidence type="ECO:0000313" key="1">
    <source>
        <dbReference type="EMBL" id="KAG5450730.1"/>
    </source>
</evidence>
<keyword evidence="2" id="KW-1185">Reference proteome</keyword>
<dbReference type="Proteomes" id="UP000286415">
    <property type="component" value="Unassembled WGS sequence"/>
</dbReference>
<protein>
    <submittedName>
        <fullName evidence="1">Uncharacterized protein</fullName>
    </submittedName>
</protein>
<dbReference type="EMBL" id="NIRI02000042">
    <property type="protein sequence ID" value="KAG5450730.1"/>
    <property type="molecule type" value="Genomic_DNA"/>
</dbReference>
<proteinExistence type="predicted"/>
<dbReference type="AlphaFoldDB" id="A0A419PQH5"/>
<comment type="caution">
    <text evidence="1">The sequence shown here is derived from an EMBL/GenBank/DDBJ whole genome shotgun (WGS) entry which is preliminary data.</text>
</comment>